<dbReference type="InterPro" id="IPR032874">
    <property type="entry name" value="DDE_dom"/>
</dbReference>
<proteinExistence type="predicted"/>
<evidence type="ECO:0000313" key="2">
    <source>
        <dbReference type="EMBL" id="EJC84311.1"/>
    </source>
</evidence>
<evidence type="ECO:0000313" key="3">
    <source>
        <dbReference type="Proteomes" id="UP000005732"/>
    </source>
</evidence>
<dbReference type="Proteomes" id="UP000005732">
    <property type="component" value="Unassembled WGS sequence"/>
</dbReference>
<organism evidence="2 3">
    <name type="scientific">Rhizobium leguminosarum bv. trifolii WSM2297</name>
    <dbReference type="NCBI Taxonomy" id="754762"/>
    <lineage>
        <taxon>Bacteria</taxon>
        <taxon>Pseudomonadati</taxon>
        <taxon>Pseudomonadota</taxon>
        <taxon>Alphaproteobacteria</taxon>
        <taxon>Hyphomicrobiales</taxon>
        <taxon>Rhizobiaceae</taxon>
        <taxon>Rhizobium/Agrobacterium group</taxon>
        <taxon>Rhizobium</taxon>
    </lineage>
</organism>
<dbReference type="PANTHER" id="PTHR35528:SF3">
    <property type="entry name" value="BLL1675 PROTEIN"/>
    <property type="match status" value="1"/>
</dbReference>
<dbReference type="InterPro" id="IPR052183">
    <property type="entry name" value="IS_Transposase"/>
</dbReference>
<dbReference type="HOGENOM" id="CLU_067322_1_3_5"/>
<accession>J0WEL6</accession>
<dbReference type="OrthoDB" id="4315389at2"/>
<protein>
    <submittedName>
        <fullName evidence="2">Transposase</fullName>
    </submittedName>
</protein>
<dbReference type="Pfam" id="PF13610">
    <property type="entry name" value="DDE_Tnp_IS240"/>
    <property type="match status" value="1"/>
</dbReference>
<gene>
    <name evidence="2" type="ORF">Rleg4DRAFT_6127</name>
</gene>
<reference evidence="2 3" key="1">
    <citation type="submission" date="2012-02" db="EMBL/GenBank/DDBJ databases">
        <title>Improved High-Quality Draft Sequence of Rhizobium leguminosarum bv. trifolii WSM2297.</title>
        <authorList>
            <consortium name="US DOE Joint Genome Institute"/>
            <person name="Lucas S."/>
            <person name="Han J."/>
            <person name="Lapidus A."/>
            <person name="Cheng J.-F."/>
            <person name="Goodwin L."/>
            <person name="Pitluck S."/>
            <person name="Peters L."/>
            <person name="Ovchinnikova G."/>
            <person name="Zhang X."/>
            <person name="Detter J.C."/>
            <person name="Han C."/>
            <person name="Tapia R."/>
            <person name="Land M."/>
            <person name="Hauser L."/>
            <person name="Kyrpides N."/>
            <person name="Ivanova N."/>
            <person name="Pagani I."/>
            <person name="Brau L."/>
            <person name="Yates R."/>
            <person name="O'Hara G."/>
            <person name="Rui T."/>
            <person name="Howieson J."/>
            <person name="Reeve W."/>
            <person name="Woyke T."/>
        </authorList>
    </citation>
    <scope>NUCLEOTIDE SEQUENCE [LARGE SCALE GENOMIC DNA]</scope>
    <source>
        <strain evidence="2 3">WSM2297</strain>
    </source>
</reference>
<evidence type="ECO:0000259" key="1">
    <source>
        <dbReference type="Pfam" id="PF13610"/>
    </source>
</evidence>
<dbReference type="EMBL" id="JH719393">
    <property type="protein sequence ID" value="EJC84311.1"/>
    <property type="molecule type" value="Genomic_DNA"/>
</dbReference>
<dbReference type="AlphaFoldDB" id="J0WEL6"/>
<sequence>MNSATPTYKNHRFPIETVAPAIWLYFWFNVSLREEMMLERGVAVSYETIRQWFARFHVTARLHRKSPSSGDVWHLDEAVVRIGGRKCWLWRAVDQDGYVLSGAADERRDFTSVATISASGMVARDGNRSYVAVRQGGHQTGMVSCTLF</sequence>
<feature type="domain" description="DDE" evidence="1">
    <location>
        <begin position="72"/>
        <end position="113"/>
    </location>
</feature>
<name>J0WEL6_RHILT</name>
<dbReference type="PANTHER" id="PTHR35528">
    <property type="entry name" value="BLL1675 PROTEIN"/>
    <property type="match status" value="1"/>
</dbReference>